<dbReference type="KEGG" id="more:E1B28_000210"/>
<dbReference type="GeneID" id="66069286"/>
<feature type="region of interest" description="Disordered" evidence="1">
    <location>
        <begin position="30"/>
        <end position="50"/>
    </location>
</feature>
<dbReference type="Proteomes" id="UP001049176">
    <property type="component" value="Chromosome 1"/>
</dbReference>
<dbReference type="EMBL" id="CM032181">
    <property type="protein sequence ID" value="KAG7098246.1"/>
    <property type="molecule type" value="Genomic_DNA"/>
</dbReference>
<evidence type="ECO:0000256" key="1">
    <source>
        <dbReference type="SAM" id="MobiDB-lite"/>
    </source>
</evidence>
<dbReference type="AlphaFoldDB" id="A0A9P8ADX3"/>
<dbReference type="RefSeq" id="XP_043014716.1">
    <property type="nucleotide sequence ID" value="XM_043146016.1"/>
</dbReference>
<reference evidence="2" key="1">
    <citation type="journal article" date="2021" name="Genome Biol. Evol.">
        <title>The assembled and annotated genome of the fairy-ring fungus Marasmius oreades.</title>
        <authorList>
            <person name="Hiltunen M."/>
            <person name="Ament-Velasquez S.L."/>
            <person name="Johannesson H."/>
        </authorList>
    </citation>
    <scope>NUCLEOTIDE SEQUENCE</scope>
    <source>
        <strain evidence="2">03SP1</strain>
    </source>
</reference>
<keyword evidence="3" id="KW-1185">Reference proteome</keyword>
<proteinExistence type="predicted"/>
<name>A0A9P8ADX3_9AGAR</name>
<gene>
    <name evidence="2" type="ORF">E1B28_000210</name>
</gene>
<comment type="caution">
    <text evidence="2">The sequence shown here is derived from an EMBL/GenBank/DDBJ whole genome shotgun (WGS) entry which is preliminary data.</text>
</comment>
<sequence length="99" mass="10980">MGMGSGKIVDLNVFGPSGVKATVFPRLQLHNGSPVSYDKSDPPSRGHSSSLMCRAGRETRFFSSRVLCQDYISMYKLHVPSFRHRIYTVTRFRLGGIAG</sequence>
<evidence type="ECO:0000313" key="3">
    <source>
        <dbReference type="Proteomes" id="UP001049176"/>
    </source>
</evidence>
<protein>
    <submittedName>
        <fullName evidence="2">Uncharacterized protein</fullName>
    </submittedName>
</protein>
<accession>A0A9P8ADX3</accession>
<organism evidence="2 3">
    <name type="scientific">Marasmius oreades</name>
    <name type="common">fairy-ring Marasmius</name>
    <dbReference type="NCBI Taxonomy" id="181124"/>
    <lineage>
        <taxon>Eukaryota</taxon>
        <taxon>Fungi</taxon>
        <taxon>Dikarya</taxon>
        <taxon>Basidiomycota</taxon>
        <taxon>Agaricomycotina</taxon>
        <taxon>Agaricomycetes</taxon>
        <taxon>Agaricomycetidae</taxon>
        <taxon>Agaricales</taxon>
        <taxon>Marasmiineae</taxon>
        <taxon>Marasmiaceae</taxon>
        <taxon>Marasmius</taxon>
    </lineage>
</organism>
<evidence type="ECO:0000313" key="2">
    <source>
        <dbReference type="EMBL" id="KAG7098246.1"/>
    </source>
</evidence>